<proteinExistence type="predicted"/>
<dbReference type="EMBL" id="BAABGU010000003">
    <property type="protein sequence ID" value="GAA4563633.1"/>
    <property type="molecule type" value="Genomic_DNA"/>
</dbReference>
<reference evidence="2" key="1">
    <citation type="journal article" date="2019" name="Int. J. Syst. Evol. Microbiol.">
        <title>The Global Catalogue of Microorganisms (GCM) 10K type strain sequencing project: providing services to taxonomists for standard genome sequencing and annotation.</title>
        <authorList>
            <consortium name="The Broad Institute Genomics Platform"/>
            <consortium name="The Broad Institute Genome Sequencing Center for Infectious Disease"/>
            <person name="Wu L."/>
            <person name="Ma J."/>
        </authorList>
    </citation>
    <scope>NUCLEOTIDE SEQUENCE [LARGE SCALE GENOMIC DNA]</scope>
    <source>
        <strain evidence="2">JCM 3175</strain>
    </source>
</reference>
<organism evidence="1 2">
    <name type="scientific">Micromonospora coerulea</name>
    <dbReference type="NCBI Taxonomy" id="47856"/>
    <lineage>
        <taxon>Bacteria</taxon>
        <taxon>Bacillati</taxon>
        <taxon>Actinomycetota</taxon>
        <taxon>Actinomycetes</taxon>
        <taxon>Micromonosporales</taxon>
        <taxon>Micromonosporaceae</taxon>
        <taxon>Micromonospora</taxon>
    </lineage>
</organism>
<name>A0ABP8S897_9ACTN</name>
<keyword evidence="2" id="KW-1185">Reference proteome</keyword>
<sequence>MTNSNGMSPPRIRRHAVVVDSRQEPLQLPELHEGLNPLQLDNLKPGIWGGTRTTEDIDHRGGNIIGDGREVVAEKPHNVIMPAALIR</sequence>
<evidence type="ECO:0000313" key="2">
    <source>
        <dbReference type="Proteomes" id="UP001500307"/>
    </source>
</evidence>
<evidence type="ECO:0000313" key="1">
    <source>
        <dbReference type="EMBL" id="GAA4563633.1"/>
    </source>
</evidence>
<gene>
    <name evidence="1" type="ORF">GCM10023176_07960</name>
</gene>
<protein>
    <submittedName>
        <fullName evidence="1">Uncharacterized protein</fullName>
    </submittedName>
</protein>
<accession>A0ABP8S897</accession>
<dbReference type="Proteomes" id="UP001500307">
    <property type="component" value="Unassembled WGS sequence"/>
</dbReference>
<comment type="caution">
    <text evidence="1">The sequence shown here is derived from an EMBL/GenBank/DDBJ whole genome shotgun (WGS) entry which is preliminary data.</text>
</comment>